<reference evidence="2" key="1">
    <citation type="submission" date="2018-01" db="EMBL/GenBank/DDBJ databases">
        <title>An insight into the sialome of Amazonian anophelines.</title>
        <authorList>
            <person name="Ribeiro J.M."/>
            <person name="Scarpassa V."/>
            <person name="Calvo E."/>
        </authorList>
    </citation>
    <scope>NUCLEOTIDE SEQUENCE</scope>
</reference>
<protein>
    <submittedName>
        <fullName evidence="2">Putative secreted protein</fullName>
    </submittedName>
</protein>
<organism evidence="2">
    <name type="scientific">Anopheles darlingi</name>
    <name type="common">Mosquito</name>
    <dbReference type="NCBI Taxonomy" id="43151"/>
    <lineage>
        <taxon>Eukaryota</taxon>
        <taxon>Metazoa</taxon>
        <taxon>Ecdysozoa</taxon>
        <taxon>Arthropoda</taxon>
        <taxon>Hexapoda</taxon>
        <taxon>Insecta</taxon>
        <taxon>Pterygota</taxon>
        <taxon>Neoptera</taxon>
        <taxon>Endopterygota</taxon>
        <taxon>Diptera</taxon>
        <taxon>Nematocera</taxon>
        <taxon>Culicoidea</taxon>
        <taxon>Culicidae</taxon>
        <taxon>Anophelinae</taxon>
        <taxon>Anopheles</taxon>
    </lineage>
</organism>
<dbReference type="AlphaFoldDB" id="A0A2M4DIN4"/>
<evidence type="ECO:0000256" key="1">
    <source>
        <dbReference type="SAM" id="SignalP"/>
    </source>
</evidence>
<feature type="signal peptide" evidence="1">
    <location>
        <begin position="1"/>
        <end position="22"/>
    </location>
</feature>
<evidence type="ECO:0000313" key="2">
    <source>
        <dbReference type="EMBL" id="MBW77422.1"/>
    </source>
</evidence>
<feature type="chain" id="PRO_5014701725" evidence="1">
    <location>
        <begin position="23"/>
        <end position="152"/>
    </location>
</feature>
<name>A0A2M4DIN4_ANODA</name>
<accession>A0A2M4DIN4</accession>
<dbReference type="EMBL" id="GGFL01013244">
    <property type="protein sequence ID" value="MBW77422.1"/>
    <property type="molecule type" value="Transcribed_RNA"/>
</dbReference>
<sequence length="152" mass="16759">MPWCTRRSRLLFRYSILRLVSGCSTSSVRESIRLSFKSSIRSTVPAGKRTSGNTVSPFWSRWSASILLAAVAGSIRSIEQCLSTSVLSFWKRWNIFICSSRNTFPVKSSRVTFSADSDGGSAVSPLFSHSTSVPRHLQVLLASFQAQGVYGN</sequence>
<keyword evidence="1" id="KW-0732">Signal</keyword>
<proteinExistence type="predicted"/>